<proteinExistence type="predicted"/>
<feature type="compositionally biased region" description="Low complexity" evidence="1">
    <location>
        <begin position="276"/>
        <end position="290"/>
    </location>
</feature>
<protein>
    <submittedName>
        <fullName evidence="2">Uncharacterized protein</fullName>
    </submittedName>
</protein>
<evidence type="ECO:0000313" key="2">
    <source>
        <dbReference type="EMBL" id="CAG6760561.1"/>
    </source>
</evidence>
<feature type="compositionally biased region" description="Low complexity" evidence="1">
    <location>
        <begin position="72"/>
        <end position="81"/>
    </location>
</feature>
<accession>A0A8D9A871</accession>
<feature type="region of interest" description="Disordered" evidence="1">
    <location>
        <begin position="72"/>
        <end position="107"/>
    </location>
</feature>
<name>A0A8D9A871_9HEMI</name>
<evidence type="ECO:0000256" key="1">
    <source>
        <dbReference type="SAM" id="MobiDB-lite"/>
    </source>
</evidence>
<reference evidence="2" key="1">
    <citation type="submission" date="2021-05" db="EMBL/GenBank/DDBJ databases">
        <authorList>
            <person name="Alioto T."/>
            <person name="Alioto T."/>
            <person name="Gomez Garrido J."/>
        </authorList>
    </citation>
    <scope>NUCLEOTIDE SEQUENCE</scope>
</reference>
<dbReference type="AlphaFoldDB" id="A0A8D9A871"/>
<organism evidence="2">
    <name type="scientific">Cacopsylla melanoneura</name>
    <dbReference type="NCBI Taxonomy" id="428564"/>
    <lineage>
        <taxon>Eukaryota</taxon>
        <taxon>Metazoa</taxon>
        <taxon>Ecdysozoa</taxon>
        <taxon>Arthropoda</taxon>
        <taxon>Hexapoda</taxon>
        <taxon>Insecta</taxon>
        <taxon>Pterygota</taxon>
        <taxon>Neoptera</taxon>
        <taxon>Paraneoptera</taxon>
        <taxon>Hemiptera</taxon>
        <taxon>Sternorrhyncha</taxon>
        <taxon>Psylloidea</taxon>
        <taxon>Psyllidae</taxon>
        <taxon>Psyllinae</taxon>
        <taxon>Cacopsylla</taxon>
    </lineage>
</organism>
<sequence>MDVFGNSSYIPNQSQWSQTGFMPTLNSFTSTNTTNTWSQTPPNNVPWGISYSQALPNVIRFTGQSDVSFPHHNSISSSSSHLQIKRHLDDSDDDSLDSSTVLSKPPAKQFITEEKMAAKMNEMHISNAFTRFYQEPQSQSSYQHSCLLHRSNTNCCTSATTSTLSSSHLQPNATEEDTSFNMMDDTNDNLNNNRSGSNNFNKSSCSNNFNNSSCSNNFNNTPSNNNGQMPSLYLSEELKRLSCSIDPVIPKDLLQRNLNSQALVLWQPRIGLGAFPWSTESTPQEPSSPESSEDEAEFIRSDDPACNVVITEITEPNHRTEEAMAVDDL</sequence>
<dbReference type="EMBL" id="HBUF01556908">
    <property type="protein sequence ID" value="CAG6760561.1"/>
    <property type="molecule type" value="Transcribed_RNA"/>
</dbReference>
<feature type="region of interest" description="Disordered" evidence="1">
    <location>
        <begin position="276"/>
        <end position="301"/>
    </location>
</feature>